<evidence type="ECO:0000313" key="2">
    <source>
        <dbReference type="Proteomes" id="UP000054549"/>
    </source>
</evidence>
<name>A0A0C2SKG0_AMAMK</name>
<dbReference type="HOGENOM" id="CLU_1959019_0_0_1"/>
<reference evidence="1 2" key="1">
    <citation type="submission" date="2014-04" db="EMBL/GenBank/DDBJ databases">
        <title>Evolutionary Origins and Diversification of the Mycorrhizal Mutualists.</title>
        <authorList>
            <consortium name="DOE Joint Genome Institute"/>
            <consortium name="Mycorrhizal Genomics Consortium"/>
            <person name="Kohler A."/>
            <person name="Kuo A."/>
            <person name="Nagy L.G."/>
            <person name="Floudas D."/>
            <person name="Copeland A."/>
            <person name="Barry K.W."/>
            <person name="Cichocki N."/>
            <person name="Veneault-Fourrey C."/>
            <person name="LaButti K."/>
            <person name="Lindquist E.A."/>
            <person name="Lipzen A."/>
            <person name="Lundell T."/>
            <person name="Morin E."/>
            <person name="Murat C."/>
            <person name="Riley R."/>
            <person name="Ohm R."/>
            <person name="Sun H."/>
            <person name="Tunlid A."/>
            <person name="Henrissat B."/>
            <person name="Grigoriev I.V."/>
            <person name="Hibbett D.S."/>
            <person name="Martin F."/>
        </authorList>
    </citation>
    <scope>NUCLEOTIDE SEQUENCE [LARGE SCALE GENOMIC DNA]</scope>
    <source>
        <strain evidence="1 2">Koide BX008</strain>
    </source>
</reference>
<sequence>MGSRGCSSLSLMGVCSLNLVPSRSQRGLLLTNIRHIIHVPILAGVHMRHMYLQRLIFSRTLCKTRNKRQEKDISRQGHPVITLFEGSSNFKISDTDINVVGGNATIIRFGDGQFTELQRNLVCCTYTS</sequence>
<dbReference type="Proteomes" id="UP000054549">
    <property type="component" value="Unassembled WGS sequence"/>
</dbReference>
<accession>A0A0C2SKG0</accession>
<proteinExistence type="predicted"/>
<dbReference type="AlphaFoldDB" id="A0A0C2SKG0"/>
<gene>
    <name evidence="1" type="ORF">M378DRAFT_655149</name>
</gene>
<evidence type="ECO:0000313" key="1">
    <source>
        <dbReference type="EMBL" id="KIL63705.1"/>
    </source>
</evidence>
<dbReference type="InParanoid" id="A0A0C2SKG0"/>
<keyword evidence="2" id="KW-1185">Reference proteome</keyword>
<organism evidence="1 2">
    <name type="scientific">Amanita muscaria (strain Koide BX008)</name>
    <dbReference type="NCBI Taxonomy" id="946122"/>
    <lineage>
        <taxon>Eukaryota</taxon>
        <taxon>Fungi</taxon>
        <taxon>Dikarya</taxon>
        <taxon>Basidiomycota</taxon>
        <taxon>Agaricomycotina</taxon>
        <taxon>Agaricomycetes</taxon>
        <taxon>Agaricomycetidae</taxon>
        <taxon>Agaricales</taxon>
        <taxon>Pluteineae</taxon>
        <taxon>Amanitaceae</taxon>
        <taxon>Amanita</taxon>
    </lineage>
</organism>
<protein>
    <submittedName>
        <fullName evidence="1">Uncharacterized protein</fullName>
    </submittedName>
</protein>
<dbReference type="EMBL" id="KN818256">
    <property type="protein sequence ID" value="KIL63705.1"/>
    <property type="molecule type" value="Genomic_DNA"/>
</dbReference>